<dbReference type="AlphaFoldDB" id="A0A7S2Z1S3"/>
<dbReference type="PROSITE" id="PS50892">
    <property type="entry name" value="V_SNARE"/>
    <property type="match status" value="1"/>
</dbReference>
<dbReference type="InterPro" id="IPR042855">
    <property type="entry name" value="V_SNARE_CC"/>
</dbReference>
<dbReference type="PRINTS" id="PR00219">
    <property type="entry name" value="SYNAPTOBREVN"/>
</dbReference>
<evidence type="ECO:0000256" key="1">
    <source>
        <dbReference type="ARBA" id="ARBA00022927"/>
    </source>
</evidence>
<comment type="function">
    <text evidence="2">Involved in the targeting and/or fusion of transport vesicles to their target membrane.</text>
</comment>
<dbReference type="Gene3D" id="3.30.450.50">
    <property type="entry name" value="Longin domain"/>
    <property type="match status" value="1"/>
</dbReference>
<evidence type="ECO:0000256" key="4">
    <source>
        <dbReference type="SAM" id="Coils"/>
    </source>
</evidence>
<dbReference type="GO" id="GO:0015031">
    <property type="term" value="P:protein transport"/>
    <property type="evidence" value="ECO:0007669"/>
    <property type="project" value="UniProtKB-KW"/>
</dbReference>
<dbReference type="Pfam" id="PF00957">
    <property type="entry name" value="Synaptobrevin"/>
    <property type="match status" value="1"/>
</dbReference>
<accession>A0A7S2Z1S3</accession>
<feature type="transmembrane region" description="Helical" evidence="5">
    <location>
        <begin position="202"/>
        <end position="223"/>
    </location>
</feature>
<keyword evidence="5" id="KW-0472">Membrane</keyword>
<evidence type="ECO:0000256" key="2">
    <source>
        <dbReference type="ARBA" id="ARBA00037493"/>
    </source>
</evidence>
<evidence type="ECO:0000256" key="5">
    <source>
        <dbReference type="SAM" id="Phobius"/>
    </source>
</evidence>
<dbReference type="PANTHER" id="PTHR21136">
    <property type="entry name" value="SNARE PROTEINS"/>
    <property type="match status" value="1"/>
</dbReference>
<proteinExistence type="predicted"/>
<feature type="domain" description="V-SNARE coiled-coil homology" evidence="6">
    <location>
        <begin position="138"/>
        <end position="198"/>
    </location>
</feature>
<keyword evidence="3 4" id="KW-0175">Coiled coil</keyword>
<dbReference type="GO" id="GO:0016192">
    <property type="term" value="P:vesicle-mediated transport"/>
    <property type="evidence" value="ECO:0007669"/>
    <property type="project" value="InterPro"/>
</dbReference>
<dbReference type="SUPFAM" id="SSF58038">
    <property type="entry name" value="SNARE fusion complex"/>
    <property type="match status" value="1"/>
</dbReference>
<protein>
    <recommendedName>
        <fullName evidence="6">V-SNARE coiled-coil homology domain-containing protein</fullName>
    </recommendedName>
</protein>
<dbReference type="InterPro" id="IPR051097">
    <property type="entry name" value="Synaptobrevin-like_transport"/>
</dbReference>
<sequence>MTEASVRYIGFARLKDGLLLASQKGKKAPSPSKIEDTVSRVLASGNLTSGQRLSITVDKVIGTLHIMTTSSDAVLGVFSESVPRRAAFEVLESTSAFVKDQVSPELVTAATKEGELNRFCKDHFKETCSRNENLGSNKMSKIGVKIEEVKMVVEQNINRVLQNAEDLEAVETKSEILRQDAAQFQRRGENIKRALWWRNFKLKCIIALLVIVVLCYIFVPIIAKM</sequence>
<dbReference type="Gene3D" id="1.20.5.110">
    <property type="match status" value="1"/>
</dbReference>
<dbReference type="GO" id="GO:0016020">
    <property type="term" value="C:membrane"/>
    <property type="evidence" value="ECO:0007669"/>
    <property type="project" value="InterPro"/>
</dbReference>
<keyword evidence="5" id="KW-0812">Transmembrane</keyword>
<dbReference type="CDD" id="cd15843">
    <property type="entry name" value="R-SNARE"/>
    <property type="match status" value="1"/>
</dbReference>
<keyword evidence="1" id="KW-0813">Transport</keyword>
<evidence type="ECO:0000256" key="3">
    <source>
        <dbReference type="PROSITE-ProRule" id="PRU00290"/>
    </source>
</evidence>
<gene>
    <name evidence="7" type="ORF">CLAU1311_LOCUS3657</name>
</gene>
<name>A0A7S2Z1S3_9CHLO</name>
<feature type="coiled-coil region" evidence="4">
    <location>
        <begin position="150"/>
        <end position="187"/>
    </location>
</feature>
<dbReference type="PANTHER" id="PTHR21136:SF168">
    <property type="entry name" value="VESICLE-ASSOCIATED MEMBRANE PROTEIN 9"/>
    <property type="match status" value="1"/>
</dbReference>
<evidence type="ECO:0000259" key="6">
    <source>
        <dbReference type="PROSITE" id="PS50892"/>
    </source>
</evidence>
<keyword evidence="5" id="KW-1133">Transmembrane helix</keyword>
<organism evidence="7">
    <name type="scientific">Chloropicon laureae</name>
    <dbReference type="NCBI Taxonomy" id="464258"/>
    <lineage>
        <taxon>Eukaryota</taxon>
        <taxon>Viridiplantae</taxon>
        <taxon>Chlorophyta</taxon>
        <taxon>Chloropicophyceae</taxon>
        <taxon>Chloropicales</taxon>
        <taxon>Chloropicaceae</taxon>
        <taxon>Chloropicon</taxon>
    </lineage>
</organism>
<evidence type="ECO:0000313" key="7">
    <source>
        <dbReference type="EMBL" id="CAE0017673.1"/>
    </source>
</evidence>
<dbReference type="EMBL" id="HBHU01005673">
    <property type="protein sequence ID" value="CAE0017673.1"/>
    <property type="molecule type" value="Transcribed_RNA"/>
</dbReference>
<keyword evidence="1" id="KW-0653">Protein transport</keyword>
<reference evidence="7" key="1">
    <citation type="submission" date="2021-01" db="EMBL/GenBank/DDBJ databases">
        <authorList>
            <person name="Corre E."/>
            <person name="Pelletier E."/>
            <person name="Niang G."/>
            <person name="Scheremetjew M."/>
            <person name="Finn R."/>
            <person name="Kale V."/>
            <person name="Holt S."/>
            <person name="Cochrane G."/>
            <person name="Meng A."/>
            <person name="Brown T."/>
            <person name="Cohen L."/>
        </authorList>
    </citation>
    <scope>NUCLEOTIDE SEQUENCE</scope>
    <source>
        <strain evidence="7">RCC856</strain>
    </source>
</reference>
<dbReference type="InterPro" id="IPR001388">
    <property type="entry name" value="Synaptobrevin-like"/>
</dbReference>